<evidence type="ECO:0000313" key="2">
    <source>
        <dbReference type="EMBL" id="GMT11629.1"/>
    </source>
</evidence>
<protein>
    <submittedName>
        <fullName evidence="2">Uncharacterized protein</fullName>
    </submittedName>
</protein>
<organism evidence="2 3">
    <name type="scientific">Pristionchus fissidentatus</name>
    <dbReference type="NCBI Taxonomy" id="1538716"/>
    <lineage>
        <taxon>Eukaryota</taxon>
        <taxon>Metazoa</taxon>
        <taxon>Ecdysozoa</taxon>
        <taxon>Nematoda</taxon>
        <taxon>Chromadorea</taxon>
        <taxon>Rhabditida</taxon>
        <taxon>Rhabditina</taxon>
        <taxon>Diplogasteromorpha</taxon>
        <taxon>Diplogasteroidea</taxon>
        <taxon>Neodiplogasteridae</taxon>
        <taxon>Pristionchus</taxon>
    </lineage>
</organism>
<evidence type="ECO:0000256" key="1">
    <source>
        <dbReference type="SAM" id="MobiDB-lite"/>
    </source>
</evidence>
<feature type="region of interest" description="Disordered" evidence="1">
    <location>
        <begin position="146"/>
        <end position="259"/>
    </location>
</feature>
<feature type="compositionally biased region" description="Polar residues" evidence="1">
    <location>
        <begin position="165"/>
        <end position="175"/>
    </location>
</feature>
<sequence>PQPNARPLPAGVRPPVAFHHVAPGGYVTAPNQFGPRPLPPGARVGVPKPGYRTGQQGGQQRGRVGPGSSGGRIIVATSPRPMLKVTPSAKRIHEQSEEEILRTTHRPIVTETLVPATTRTTAGRAEIISTTPFTPSHEKIDFTSGDDGNFGVTPGQTLVPVASEGPNQGVPSSTLAPFPPDVEGPTGGFTSGPRDGGSGQGRERFEGSNGDFLAPEGPRGGEFGGSESSFNDGGDLPDGFDNSGSRVPGHQRVTGNSGQ</sequence>
<accession>A0AAV5UX12</accession>
<reference evidence="2" key="1">
    <citation type="submission" date="2023-10" db="EMBL/GenBank/DDBJ databases">
        <title>Genome assembly of Pristionchus species.</title>
        <authorList>
            <person name="Yoshida K."/>
            <person name="Sommer R.J."/>
        </authorList>
    </citation>
    <scope>NUCLEOTIDE SEQUENCE</scope>
    <source>
        <strain evidence="2">RS5133</strain>
    </source>
</reference>
<proteinExistence type="predicted"/>
<dbReference type="AlphaFoldDB" id="A0AAV5UX12"/>
<name>A0AAV5UX12_9BILA</name>
<dbReference type="Proteomes" id="UP001432322">
    <property type="component" value="Unassembled WGS sequence"/>
</dbReference>
<keyword evidence="3" id="KW-1185">Reference proteome</keyword>
<dbReference type="EMBL" id="BTSY01000001">
    <property type="protein sequence ID" value="GMT11629.1"/>
    <property type="molecule type" value="Genomic_DNA"/>
</dbReference>
<feature type="region of interest" description="Disordered" evidence="1">
    <location>
        <begin position="30"/>
        <end position="72"/>
    </location>
</feature>
<evidence type="ECO:0000313" key="3">
    <source>
        <dbReference type="Proteomes" id="UP001432322"/>
    </source>
</evidence>
<feature type="compositionally biased region" description="Low complexity" evidence="1">
    <location>
        <begin position="225"/>
        <end position="234"/>
    </location>
</feature>
<feature type="compositionally biased region" description="Gly residues" evidence="1">
    <location>
        <begin position="55"/>
        <end position="70"/>
    </location>
</feature>
<feature type="compositionally biased region" description="Gly residues" evidence="1">
    <location>
        <begin position="185"/>
        <end position="200"/>
    </location>
</feature>
<gene>
    <name evidence="2" type="ORF">PFISCL1PPCAC_2926</name>
</gene>
<feature type="non-terminal residue" evidence="2">
    <location>
        <position position="259"/>
    </location>
</feature>
<comment type="caution">
    <text evidence="2">The sequence shown here is derived from an EMBL/GenBank/DDBJ whole genome shotgun (WGS) entry which is preliminary data.</text>
</comment>
<feature type="non-terminal residue" evidence="2">
    <location>
        <position position="1"/>
    </location>
</feature>